<dbReference type="RefSeq" id="WP_176226298.1">
    <property type="nucleotide sequence ID" value="NZ_BLRV01000022.1"/>
</dbReference>
<comment type="catalytic activity">
    <reaction evidence="1">
        <text>adenosylcob(III)inamide + ATP = adenosylcob(III)inamide phosphate + ADP + H(+)</text>
        <dbReference type="Rhea" id="RHEA:15769"/>
        <dbReference type="ChEBI" id="CHEBI:2480"/>
        <dbReference type="ChEBI" id="CHEBI:15378"/>
        <dbReference type="ChEBI" id="CHEBI:30616"/>
        <dbReference type="ChEBI" id="CHEBI:58502"/>
        <dbReference type="ChEBI" id="CHEBI:456216"/>
        <dbReference type="EC" id="2.7.1.156"/>
    </reaction>
</comment>
<keyword evidence="20" id="KW-0548">Nucleotidyltransferase</keyword>
<feature type="binding site" evidence="19">
    <location>
        <begin position="75"/>
        <end position="78"/>
    </location>
    <ligand>
        <name>GTP</name>
        <dbReference type="ChEBI" id="CHEBI:37565"/>
    </ligand>
</feature>
<evidence type="ECO:0000256" key="1">
    <source>
        <dbReference type="ARBA" id="ARBA00000312"/>
    </source>
</evidence>
<evidence type="ECO:0000256" key="18">
    <source>
        <dbReference type="PIRSR" id="PIRSR006135-1"/>
    </source>
</evidence>
<sequence length="208" mass="23009">MGKICLILGGARSGKSRFAIDLAQKRAQKVVYLATGLSRVVSFTKVTENRKGTPAFVTSGLSVDEEMDARIEKHRQSRPRNWRTVEASDDVTKKVAGLDPDTGLVIVDCLTFFISNLLGRWNFTEEGSQIKESLIEDTVMEEMELLLEEIKASPADFIVVSNEVGMGLVPPYPLGRIFRDLMGRAHQLLAEAADEVYLLVAGLPQKLK</sequence>
<dbReference type="EMBL" id="BLRV01000022">
    <property type="protein sequence ID" value="GFP21165.1"/>
    <property type="molecule type" value="Genomic_DNA"/>
</dbReference>
<dbReference type="GO" id="GO:0009236">
    <property type="term" value="P:cobalamin biosynthetic process"/>
    <property type="evidence" value="ECO:0007669"/>
    <property type="project" value="UniProtKB-UniPathway"/>
</dbReference>
<comment type="catalytic activity">
    <reaction evidence="2">
        <text>adenosylcob(III)inamide phosphate + GTP + H(+) = adenosylcob(III)inamide-GDP + diphosphate</text>
        <dbReference type="Rhea" id="RHEA:22712"/>
        <dbReference type="ChEBI" id="CHEBI:15378"/>
        <dbReference type="ChEBI" id="CHEBI:33019"/>
        <dbReference type="ChEBI" id="CHEBI:37565"/>
        <dbReference type="ChEBI" id="CHEBI:58502"/>
        <dbReference type="ChEBI" id="CHEBI:60487"/>
        <dbReference type="EC" id="2.7.7.62"/>
    </reaction>
</comment>
<evidence type="ECO:0000313" key="20">
    <source>
        <dbReference type="EMBL" id="GFP21165.1"/>
    </source>
</evidence>
<evidence type="ECO:0000256" key="10">
    <source>
        <dbReference type="ARBA" id="ARBA00022573"/>
    </source>
</evidence>
<gene>
    <name evidence="20" type="ORF">HKBW3S06_00391</name>
</gene>
<dbReference type="PANTHER" id="PTHR34848:SF1">
    <property type="entry name" value="BIFUNCTIONAL ADENOSYLCOBALAMIN BIOSYNTHESIS PROTEIN COBU"/>
    <property type="match status" value="1"/>
</dbReference>
<evidence type="ECO:0000313" key="21">
    <source>
        <dbReference type="Proteomes" id="UP000580051"/>
    </source>
</evidence>
<evidence type="ECO:0000256" key="12">
    <source>
        <dbReference type="ARBA" id="ARBA00022741"/>
    </source>
</evidence>
<evidence type="ECO:0000256" key="8">
    <source>
        <dbReference type="ARBA" id="ARBA00012016"/>
    </source>
</evidence>
<comment type="function">
    <text evidence="4">Catalyzes ATP-dependent phosphorylation of adenosylcobinamide and addition of GMP to adenosylcobinamide phosphate.</text>
</comment>
<dbReference type="EC" id="2.7.7.62" evidence="9"/>
<dbReference type="CDD" id="cd00544">
    <property type="entry name" value="CobU"/>
    <property type="match status" value="1"/>
</dbReference>
<dbReference type="Proteomes" id="UP000580051">
    <property type="component" value="Unassembled WGS sequence"/>
</dbReference>
<dbReference type="SUPFAM" id="SSF52540">
    <property type="entry name" value="P-loop containing nucleoside triphosphate hydrolases"/>
    <property type="match status" value="1"/>
</dbReference>
<feature type="binding site" evidence="19">
    <location>
        <begin position="34"/>
        <end position="36"/>
    </location>
    <ligand>
        <name>GTP</name>
        <dbReference type="ChEBI" id="CHEBI:37565"/>
    </ligand>
</feature>
<reference evidence="20 21" key="1">
    <citation type="journal article" date="2020" name="Front. Microbiol.">
        <title>Single-cell genomics of novel Actinobacteria with the Wood-Ljungdahl pathway discovered in a serpentinizing system.</title>
        <authorList>
            <person name="Merino N."/>
            <person name="Kawai M."/>
            <person name="Boyd E.S."/>
            <person name="Colman D.R."/>
            <person name="McGlynn S.E."/>
            <person name="Nealson K.H."/>
            <person name="Kurokawa K."/>
            <person name="Hongoh Y."/>
        </authorList>
    </citation>
    <scope>NUCLEOTIDE SEQUENCE [LARGE SCALE GENOMIC DNA]</scope>
    <source>
        <strain evidence="20 21">S06</strain>
    </source>
</reference>
<feature type="binding site" evidence="19">
    <location>
        <position position="86"/>
    </location>
    <ligand>
        <name>GTP</name>
        <dbReference type="ChEBI" id="CHEBI:37565"/>
    </ligand>
</feature>
<dbReference type="Pfam" id="PF02283">
    <property type="entry name" value="CobU"/>
    <property type="match status" value="2"/>
</dbReference>
<dbReference type="EC" id="2.7.1.156" evidence="8"/>
<comment type="similarity">
    <text evidence="7">Belongs to the CobU/CobP family.</text>
</comment>
<comment type="catalytic activity">
    <reaction evidence="3">
        <text>adenosylcob(III)inamide + GTP = adenosylcob(III)inamide phosphate + GDP + H(+)</text>
        <dbReference type="Rhea" id="RHEA:15765"/>
        <dbReference type="ChEBI" id="CHEBI:2480"/>
        <dbReference type="ChEBI" id="CHEBI:15378"/>
        <dbReference type="ChEBI" id="CHEBI:37565"/>
        <dbReference type="ChEBI" id="CHEBI:58189"/>
        <dbReference type="ChEBI" id="CHEBI:58502"/>
        <dbReference type="EC" id="2.7.1.156"/>
    </reaction>
</comment>
<keyword evidence="13 20" id="KW-0418">Kinase</keyword>
<protein>
    <recommendedName>
        <fullName evidence="16">Adenosylcobinamide kinase</fullName>
        <ecNumber evidence="8">2.7.1.156</ecNumber>
        <ecNumber evidence="9">2.7.7.62</ecNumber>
    </recommendedName>
    <alternativeName>
        <fullName evidence="17">Adenosylcobinamide-phosphate guanylyltransferase</fullName>
    </alternativeName>
</protein>
<evidence type="ECO:0000256" key="6">
    <source>
        <dbReference type="ARBA" id="ARBA00005159"/>
    </source>
</evidence>
<keyword evidence="11 20" id="KW-0808">Transferase</keyword>
<dbReference type="GO" id="GO:0008820">
    <property type="term" value="F:cobinamide phosphate guanylyltransferase activity"/>
    <property type="evidence" value="ECO:0007669"/>
    <property type="project" value="UniProtKB-EC"/>
</dbReference>
<feature type="active site" description="GMP-histidine intermediate" evidence="18">
    <location>
        <position position="74"/>
    </location>
</feature>
<evidence type="ECO:0000256" key="19">
    <source>
        <dbReference type="PIRSR" id="PIRSR006135-2"/>
    </source>
</evidence>
<dbReference type="InterPro" id="IPR027417">
    <property type="entry name" value="P-loop_NTPase"/>
</dbReference>
<dbReference type="GO" id="GO:0043752">
    <property type="term" value="F:adenosylcobinamide kinase activity"/>
    <property type="evidence" value="ECO:0007669"/>
    <property type="project" value="UniProtKB-EC"/>
</dbReference>
<organism evidence="20 21">
    <name type="scientific">Candidatus Hakubella thermalkaliphila</name>
    <dbReference type="NCBI Taxonomy" id="2754717"/>
    <lineage>
        <taxon>Bacteria</taxon>
        <taxon>Bacillati</taxon>
        <taxon>Actinomycetota</taxon>
        <taxon>Actinomycetota incertae sedis</taxon>
        <taxon>Candidatus Hakubellales</taxon>
        <taxon>Candidatus Hakubellaceae</taxon>
        <taxon>Candidatus Hakubella</taxon>
    </lineage>
</organism>
<dbReference type="GO" id="GO:0005525">
    <property type="term" value="F:GTP binding"/>
    <property type="evidence" value="ECO:0007669"/>
    <property type="project" value="UniProtKB-KW"/>
</dbReference>
<dbReference type="InterPro" id="IPR003203">
    <property type="entry name" value="CobU/CobP"/>
</dbReference>
<evidence type="ECO:0000256" key="17">
    <source>
        <dbReference type="ARBA" id="ARBA00030571"/>
    </source>
</evidence>
<evidence type="ECO:0000256" key="5">
    <source>
        <dbReference type="ARBA" id="ARBA00004692"/>
    </source>
</evidence>
<evidence type="ECO:0000256" key="16">
    <source>
        <dbReference type="ARBA" id="ARBA00029570"/>
    </source>
</evidence>
<evidence type="ECO:0000256" key="14">
    <source>
        <dbReference type="ARBA" id="ARBA00022840"/>
    </source>
</evidence>
<dbReference type="PIRSF" id="PIRSF006135">
    <property type="entry name" value="CobU"/>
    <property type="match status" value="1"/>
</dbReference>
<evidence type="ECO:0000256" key="13">
    <source>
        <dbReference type="ARBA" id="ARBA00022777"/>
    </source>
</evidence>
<dbReference type="GO" id="GO:0005524">
    <property type="term" value="F:ATP binding"/>
    <property type="evidence" value="ECO:0007669"/>
    <property type="project" value="UniProtKB-KW"/>
</dbReference>
<accession>A0A6V8NLQ5</accession>
<evidence type="ECO:0000256" key="11">
    <source>
        <dbReference type="ARBA" id="ARBA00022679"/>
    </source>
</evidence>
<comment type="pathway">
    <text evidence="5">Cofactor biosynthesis; adenosylcobalamin biosynthesis; adenosylcobalamin from cob(II)yrinate a,c-diamide: step 6/7.</text>
</comment>
<comment type="caution">
    <text evidence="20">The sequence shown here is derived from an EMBL/GenBank/DDBJ whole genome shotgun (WGS) entry which is preliminary data.</text>
</comment>
<dbReference type="UniPathway" id="UPA00148">
    <property type="reaction ID" value="UER00236"/>
</dbReference>
<evidence type="ECO:0000256" key="4">
    <source>
        <dbReference type="ARBA" id="ARBA00003889"/>
    </source>
</evidence>
<comment type="pathway">
    <text evidence="6">Cofactor biosynthesis; adenosylcobalamin biosynthesis; adenosylcobalamin from cob(II)yrinate a,c-diamide: step 5/7.</text>
</comment>
<keyword evidence="14" id="KW-0067">ATP-binding</keyword>
<evidence type="ECO:0000256" key="2">
    <source>
        <dbReference type="ARBA" id="ARBA00000711"/>
    </source>
</evidence>
<feature type="binding site" evidence="19">
    <location>
        <begin position="9"/>
        <end position="16"/>
    </location>
    <ligand>
        <name>GTP</name>
        <dbReference type="ChEBI" id="CHEBI:37565"/>
    </ligand>
</feature>
<dbReference type="Gene3D" id="3.40.50.300">
    <property type="entry name" value="P-loop containing nucleotide triphosphate hydrolases"/>
    <property type="match status" value="1"/>
</dbReference>
<proteinExistence type="inferred from homology"/>
<name>A0A6V8NLQ5_9ACTN</name>
<keyword evidence="15 19" id="KW-0342">GTP-binding</keyword>
<evidence type="ECO:0000256" key="15">
    <source>
        <dbReference type="ARBA" id="ARBA00023134"/>
    </source>
</evidence>
<dbReference type="AlphaFoldDB" id="A0A6V8NLQ5"/>
<feature type="binding site" evidence="19">
    <location>
        <position position="108"/>
    </location>
    <ligand>
        <name>GTP</name>
        <dbReference type="ChEBI" id="CHEBI:37565"/>
    </ligand>
</feature>
<keyword evidence="12 19" id="KW-0547">Nucleotide-binding</keyword>
<evidence type="ECO:0000256" key="9">
    <source>
        <dbReference type="ARBA" id="ARBA00012523"/>
    </source>
</evidence>
<dbReference type="PANTHER" id="PTHR34848">
    <property type="match status" value="1"/>
</dbReference>
<evidence type="ECO:0000256" key="7">
    <source>
        <dbReference type="ARBA" id="ARBA00007490"/>
    </source>
</evidence>
<keyword evidence="10" id="KW-0169">Cobalamin biosynthesis</keyword>
<evidence type="ECO:0000256" key="3">
    <source>
        <dbReference type="ARBA" id="ARBA00001522"/>
    </source>
</evidence>